<name>A0A9P0PTG6_ACAOB</name>
<keyword evidence="2" id="KW-1185">Reference proteome</keyword>
<dbReference type="EMBL" id="CAKOFQ010007324">
    <property type="protein sequence ID" value="CAH1998320.1"/>
    <property type="molecule type" value="Genomic_DNA"/>
</dbReference>
<dbReference type="Proteomes" id="UP001152888">
    <property type="component" value="Unassembled WGS sequence"/>
</dbReference>
<dbReference type="AlphaFoldDB" id="A0A9P0PTG6"/>
<accession>A0A9P0PTG6</accession>
<reference evidence="1" key="1">
    <citation type="submission" date="2022-03" db="EMBL/GenBank/DDBJ databases">
        <authorList>
            <person name="Sayadi A."/>
        </authorList>
    </citation>
    <scope>NUCLEOTIDE SEQUENCE</scope>
</reference>
<comment type="caution">
    <text evidence="1">The sequence shown here is derived from an EMBL/GenBank/DDBJ whole genome shotgun (WGS) entry which is preliminary data.</text>
</comment>
<protein>
    <submittedName>
        <fullName evidence="1">Uncharacterized protein</fullName>
    </submittedName>
</protein>
<evidence type="ECO:0000313" key="2">
    <source>
        <dbReference type="Proteomes" id="UP001152888"/>
    </source>
</evidence>
<gene>
    <name evidence="1" type="ORF">ACAOBT_LOCUS24306</name>
</gene>
<organism evidence="1 2">
    <name type="scientific">Acanthoscelides obtectus</name>
    <name type="common">Bean weevil</name>
    <name type="synonym">Bruchus obtectus</name>
    <dbReference type="NCBI Taxonomy" id="200917"/>
    <lineage>
        <taxon>Eukaryota</taxon>
        <taxon>Metazoa</taxon>
        <taxon>Ecdysozoa</taxon>
        <taxon>Arthropoda</taxon>
        <taxon>Hexapoda</taxon>
        <taxon>Insecta</taxon>
        <taxon>Pterygota</taxon>
        <taxon>Neoptera</taxon>
        <taxon>Endopterygota</taxon>
        <taxon>Coleoptera</taxon>
        <taxon>Polyphaga</taxon>
        <taxon>Cucujiformia</taxon>
        <taxon>Chrysomeloidea</taxon>
        <taxon>Chrysomelidae</taxon>
        <taxon>Bruchinae</taxon>
        <taxon>Bruchini</taxon>
        <taxon>Acanthoscelides</taxon>
    </lineage>
</organism>
<proteinExistence type="predicted"/>
<sequence length="30" mass="3511">MKLFTTFKEELIVKSIRIRSIIIIFALSSL</sequence>
<evidence type="ECO:0000313" key="1">
    <source>
        <dbReference type="EMBL" id="CAH1998320.1"/>
    </source>
</evidence>